<dbReference type="GO" id="GO:0006631">
    <property type="term" value="P:fatty acid metabolic process"/>
    <property type="evidence" value="ECO:0007669"/>
    <property type="project" value="TreeGrafter"/>
</dbReference>
<proteinExistence type="inferred from homology"/>
<dbReference type="PANTHER" id="PTHR43201:SF5">
    <property type="entry name" value="MEDIUM-CHAIN ACYL-COA LIGASE ACSF2, MITOCHONDRIAL"/>
    <property type="match status" value="1"/>
</dbReference>
<comment type="similarity">
    <text evidence="1">Belongs to the ATP-dependent AMP-binding enzyme family.</text>
</comment>
<dbReference type="InterPro" id="IPR029058">
    <property type="entry name" value="AB_hydrolase_fold"/>
</dbReference>
<dbReference type="InterPro" id="IPR042099">
    <property type="entry name" value="ANL_N_sf"/>
</dbReference>
<dbReference type="EMBL" id="CP044108">
    <property type="protein sequence ID" value="QEU12042.1"/>
    <property type="molecule type" value="Genomic_DNA"/>
</dbReference>
<dbReference type="Gene3D" id="3.40.50.12780">
    <property type="entry name" value="N-terminal domain of ligase-like"/>
    <property type="match status" value="1"/>
</dbReference>
<dbReference type="GO" id="GO:0016787">
    <property type="term" value="F:hydrolase activity"/>
    <property type="evidence" value="ECO:0007669"/>
    <property type="project" value="UniProtKB-KW"/>
</dbReference>
<dbReference type="SUPFAM" id="SSF56801">
    <property type="entry name" value="Acetyl-CoA synthetase-like"/>
    <property type="match status" value="1"/>
</dbReference>
<evidence type="ECO:0000313" key="6">
    <source>
        <dbReference type="EMBL" id="QEU12042.1"/>
    </source>
</evidence>
<dbReference type="KEGG" id="dva:DAD186_09750"/>
<dbReference type="InterPro" id="IPR000073">
    <property type="entry name" value="AB_hydrolase_1"/>
</dbReference>
<dbReference type="EMBL" id="CP012117">
    <property type="protein sequence ID" value="ANP27525.1"/>
    <property type="molecule type" value="Genomic_DNA"/>
</dbReference>
<dbReference type="PROSITE" id="PS00455">
    <property type="entry name" value="AMP_BINDING"/>
    <property type="match status" value="1"/>
</dbReference>
<evidence type="ECO:0000256" key="2">
    <source>
        <dbReference type="ARBA" id="ARBA00022598"/>
    </source>
</evidence>
<keyword evidence="2" id="KW-0436">Ligase</keyword>
<dbReference type="SUPFAM" id="SSF53474">
    <property type="entry name" value="alpha/beta-Hydrolases"/>
    <property type="match status" value="1"/>
</dbReference>
<accession>A0A1B0ZHP8</accession>
<name>A0A1B0ZHP8_9MICO</name>
<evidence type="ECO:0000259" key="3">
    <source>
        <dbReference type="Pfam" id="PF00501"/>
    </source>
</evidence>
<dbReference type="RefSeq" id="WP_065247716.1">
    <property type="nucleotide sequence ID" value="NZ_CP012117.1"/>
</dbReference>
<gene>
    <name evidence="5" type="ORF">DAD186_09750</name>
    <name evidence="6" type="ORF">FOB48_06830</name>
</gene>
<dbReference type="Proteomes" id="UP000092596">
    <property type="component" value="Chromosome"/>
</dbReference>
<dbReference type="Pfam" id="PF00561">
    <property type="entry name" value="Abhydrolase_1"/>
    <property type="match status" value="1"/>
</dbReference>
<keyword evidence="6" id="KW-0378">Hydrolase</keyword>
<dbReference type="InterPro" id="IPR020845">
    <property type="entry name" value="AMP-binding_CS"/>
</dbReference>
<dbReference type="PATRIC" id="fig|1630135.4.peg.975"/>
<dbReference type="InterPro" id="IPR000873">
    <property type="entry name" value="AMP-dep_synth/lig_dom"/>
</dbReference>
<dbReference type="Pfam" id="PF00501">
    <property type="entry name" value="AMP-binding"/>
    <property type="match status" value="1"/>
</dbReference>
<evidence type="ECO:0000313" key="8">
    <source>
        <dbReference type="Proteomes" id="UP000323865"/>
    </source>
</evidence>
<reference evidence="6 8" key="2">
    <citation type="submission" date="2019-09" db="EMBL/GenBank/DDBJ databases">
        <title>FDA dAtabase for Regulatory Grade micrObial Sequences (FDA-ARGOS): Supporting development and validation of Infectious Disease Dx tests.</title>
        <authorList>
            <person name="Sciortino C."/>
            <person name="Tallon L."/>
            <person name="Sadzewicz L."/>
            <person name="Vavikolanu K."/>
            <person name="Mehta A."/>
            <person name="Aluvathingal J."/>
            <person name="Nadendla S."/>
            <person name="Nandy P."/>
            <person name="Geyer C."/>
            <person name="Yan Y."/>
            <person name="Sichtig H."/>
        </authorList>
    </citation>
    <scope>NUCLEOTIDE SEQUENCE [LARGE SCALE GENOMIC DNA]</scope>
    <source>
        <strain evidence="6 8">FDAARGOS_640</strain>
    </source>
</reference>
<protein>
    <submittedName>
        <fullName evidence="6">Alpha/beta fold hydrolase</fullName>
    </submittedName>
</protein>
<organism evidence="5 7">
    <name type="scientific">Dermabacter vaginalis</name>
    <dbReference type="NCBI Taxonomy" id="1630135"/>
    <lineage>
        <taxon>Bacteria</taxon>
        <taxon>Bacillati</taxon>
        <taxon>Actinomycetota</taxon>
        <taxon>Actinomycetes</taxon>
        <taxon>Micrococcales</taxon>
        <taxon>Dermabacteraceae</taxon>
        <taxon>Dermabacter</taxon>
    </lineage>
</organism>
<reference evidence="5 7" key="1">
    <citation type="submission" date="2015-06" db="EMBL/GenBank/DDBJ databases">
        <title>Investigation of pathophysiology for high-risk pregnancy and development of treatment modality based on it.</title>
        <authorList>
            <person name="Kim B.-C."/>
            <person name="Lim S."/>
        </authorList>
    </citation>
    <scope>NUCLEOTIDE SEQUENCE [LARGE SCALE GENOMIC DNA]</scope>
    <source>
        <strain evidence="5 7">AD1-86</strain>
    </source>
</reference>
<dbReference type="Gene3D" id="3.40.50.1820">
    <property type="entry name" value="alpha/beta hydrolase"/>
    <property type="match status" value="1"/>
</dbReference>
<evidence type="ECO:0000256" key="1">
    <source>
        <dbReference type="ARBA" id="ARBA00006432"/>
    </source>
</evidence>
<feature type="domain" description="AB hydrolase-1" evidence="4">
    <location>
        <begin position="58"/>
        <end position="299"/>
    </location>
</feature>
<dbReference type="GO" id="GO:0031956">
    <property type="term" value="F:medium-chain fatty acid-CoA ligase activity"/>
    <property type="evidence" value="ECO:0007669"/>
    <property type="project" value="TreeGrafter"/>
</dbReference>
<sequence>MVSAKDFHDVQDVPDLPGVQPELHHTLEVRDSFGDVRRWHYLDNARQLEERGVEPRGTLLCVHGNPTYSFLYRSLFNEEMLASGWRVVAVDQLEMGYSERTGHERRLQDRITDLSLFTDALGLAGNVVTVGHDWGGIVSIGWALDNRHDVIGMILTNTAIHQKLGESLPASLQLATAPGFLPFSTSRTDAFLRTTVNLSKPPLPREVREGYYAPYRGKARRRGIETFVADIPASAEHPSRATLERLAEGLKSMAVPTLMVWGPRDVVFSDRYLRDLLERVPHADVHRFEGASHLVWEDAPVAGVVSRWLDERLVKGENLRERSVSTYAEQPEYQRLGSLITERASDPATAFEPAVVEMLAEGPRTITWSLLEKRVSQLASGMRAHGIKAGDRVSVLVTPGADLTAVLYACLRIGAVAVVADAGLGIKGLTRAIVGAHIDYVVGIPTALAGARALGWPGERLSVRTLPTIDRTVFGVSTSIDELMREGEQIHALGGGDDTADIDPDADALVLFTSGSTGPAKGAVYTHRQASAMFAAVGDTLQLRPERGLVAGFAPFALLGPALGAPSIVPEMDVTRPGELTASALADAVDELGSPAVFTAPAALQNIIDTAGDLNDRQREALSRVPSFFSAGAPIPAPLLRALRDVLPNAHSYSPYGMTECLAVAAIDLEGIESAGEGSGVCVGGPVPRVELAIAPLESDGCAASTVTTEPGVAGEIMVRAAHVRDRYLMLWDTTRESMRCEGYHATGDVGQLDAEGRLWVEGRLAHVLTTAAGPVTPVQIEKAAESLEFVRRAGVCGVGPSGTQQVVVIYEDPATFRPGKGQTPKPATPERQAAIREAVEAATGIAVTAAFETTTLPTDIRHNSKIERARLGAWAERELAGERSAL</sequence>
<dbReference type="STRING" id="1630135.DAD186_09750"/>
<evidence type="ECO:0000259" key="4">
    <source>
        <dbReference type="Pfam" id="PF00561"/>
    </source>
</evidence>
<keyword evidence="8" id="KW-1185">Reference proteome</keyword>
<evidence type="ECO:0000313" key="7">
    <source>
        <dbReference type="Proteomes" id="UP000092596"/>
    </source>
</evidence>
<dbReference type="Proteomes" id="UP000323865">
    <property type="component" value="Chromosome"/>
</dbReference>
<feature type="domain" description="AMP-dependent synthetase/ligase" evidence="3">
    <location>
        <begin position="353"/>
        <end position="729"/>
    </location>
</feature>
<dbReference type="PANTHER" id="PTHR43201">
    <property type="entry name" value="ACYL-COA SYNTHETASE"/>
    <property type="match status" value="1"/>
</dbReference>
<evidence type="ECO:0000313" key="5">
    <source>
        <dbReference type="EMBL" id="ANP27525.1"/>
    </source>
</evidence>
<dbReference type="AlphaFoldDB" id="A0A1B0ZHP8"/>